<dbReference type="PANTHER" id="PTHR30606">
    <property type="entry name" value="LIPID A BIOSYNTHESIS LAUROYL ACYLTRANSFERASE"/>
    <property type="match status" value="1"/>
</dbReference>
<accession>A0A1G5DFB1</accession>
<evidence type="ECO:0000256" key="6">
    <source>
        <dbReference type="ARBA" id="ARBA00023315"/>
    </source>
</evidence>
<keyword evidence="6" id="KW-0012">Acyltransferase</keyword>
<proteinExistence type="predicted"/>
<dbReference type="Pfam" id="PF03279">
    <property type="entry name" value="Lip_A_acyltrans"/>
    <property type="match status" value="1"/>
</dbReference>
<evidence type="ECO:0000256" key="1">
    <source>
        <dbReference type="ARBA" id="ARBA00004533"/>
    </source>
</evidence>
<evidence type="ECO:0000256" key="3">
    <source>
        <dbReference type="ARBA" id="ARBA00022519"/>
    </source>
</evidence>
<dbReference type="RefSeq" id="WP_175469575.1">
    <property type="nucleotide sequence ID" value="NZ_FMUX01000004.1"/>
</dbReference>
<keyword evidence="3" id="KW-0997">Cell inner membrane</keyword>
<dbReference type="InterPro" id="IPR004960">
    <property type="entry name" value="LipA_acyltrans"/>
</dbReference>
<keyword evidence="4 8" id="KW-0808">Transferase</keyword>
<dbReference type="Proteomes" id="UP000198870">
    <property type="component" value="Unassembled WGS sequence"/>
</dbReference>
<organism evidence="8 9">
    <name type="scientific">Desulfoluna spongiiphila</name>
    <dbReference type="NCBI Taxonomy" id="419481"/>
    <lineage>
        <taxon>Bacteria</taxon>
        <taxon>Pseudomonadati</taxon>
        <taxon>Thermodesulfobacteriota</taxon>
        <taxon>Desulfobacteria</taxon>
        <taxon>Desulfobacterales</taxon>
        <taxon>Desulfolunaceae</taxon>
        <taxon>Desulfoluna</taxon>
    </lineage>
</organism>
<comment type="subcellular location">
    <subcellularLocation>
        <location evidence="1">Cell inner membrane</location>
    </subcellularLocation>
</comment>
<dbReference type="STRING" id="419481.SAMN05216233_104166"/>
<keyword evidence="7" id="KW-0812">Transmembrane</keyword>
<evidence type="ECO:0000256" key="7">
    <source>
        <dbReference type="SAM" id="Phobius"/>
    </source>
</evidence>
<protein>
    <submittedName>
        <fullName evidence="8">KDO2-lipid IV(A) lauroyltransferase</fullName>
    </submittedName>
</protein>
<keyword evidence="7" id="KW-1133">Transmembrane helix</keyword>
<name>A0A1G5DFB1_9BACT</name>
<dbReference type="GO" id="GO:0016746">
    <property type="term" value="F:acyltransferase activity"/>
    <property type="evidence" value="ECO:0007669"/>
    <property type="project" value="UniProtKB-KW"/>
</dbReference>
<gene>
    <name evidence="8" type="ORF">SAMN05216233_104166</name>
</gene>
<dbReference type="GO" id="GO:0009247">
    <property type="term" value="P:glycolipid biosynthetic process"/>
    <property type="evidence" value="ECO:0007669"/>
    <property type="project" value="UniProtKB-ARBA"/>
</dbReference>
<dbReference type="EMBL" id="FMUX01000004">
    <property type="protein sequence ID" value="SCY13559.1"/>
    <property type="molecule type" value="Genomic_DNA"/>
</dbReference>
<feature type="transmembrane region" description="Helical" evidence="7">
    <location>
        <begin position="13"/>
        <end position="29"/>
    </location>
</feature>
<keyword evidence="5 7" id="KW-0472">Membrane</keyword>
<dbReference type="GO" id="GO:0005886">
    <property type="term" value="C:plasma membrane"/>
    <property type="evidence" value="ECO:0007669"/>
    <property type="project" value="UniProtKB-SubCell"/>
</dbReference>
<dbReference type="PANTHER" id="PTHR30606:SF10">
    <property type="entry name" value="PHOSPHATIDYLINOSITOL MANNOSIDE ACYLTRANSFERASE"/>
    <property type="match status" value="1"/>
</dbReference>
<evidence type="ECO:0000313" key="8">
    <source>
        <dbReference type="EMBL" id="SCY13559.1"/>
    </source>
</evidence>
<keyword evidence="2" id="KW-1003">Cell membrane</keyword>
<dbReference type="AlphaFoldDB" id="A0A1G5DFB1"/>
<evidence type="ECO:0000313" key="9">
    <source>
        <dbReference type="Proteomes" id="UP000198870"/>
    </source>
</evidence>
<reference evidence="8 9" key="1">
    <citation type="submission" date="2016-10" db="EMBL/GenBank/DDBJ databases">
        <authorList>
            <person name="de Groot N.N."/>
        </authorList>
    </citation>
    <scope>NUCLEOTIDE SEQUENCE [LARGE SCALE GENOMIC DNA]</scope>
    <source>
        <strain evidence="8 9">AA1</strain>
    </source>
</reference>
<dbReference type="CDD" id="cd07984">
    <property type="entry name" value="LPLAT_LABLAT-like"/>
    <property type="match status" value="1"/>
</dbReference>
<dbReference type="PIRSF" id="PIRSF026649">
    <property type="entry name" value="MsbB"/>
    <property type="match status" value="1"/>
</dbReference>
<keyword evidence="9" id="KW-1185">Reference proteome</keyword>
<sequence length="304" mass="34608">MNKRFVKKIKNDIIYYSIVVLISLLRALNRRASILLMRGIGRLAWHLALYERKKSLKHLTGAFGKELSKKEIIQLSKGVFDNIAVCVADAVRLPNLVSQGLDRIVTVENFEYLTDAVAEGNGVLLQTGHFSNWELMGTWLVQKGIPLRVIAKRSYDPRLDAIIVGYRNKAGYSNTARGNALKTMVDGLKNGCVYGMLFDLDTKVKGVFVDFFGKPAHTAVIPAMMAVQHDIPIVPVFIRLNDDYTYTIECQPPLSLQRTDEPYADAQVNTQRCSDVYESMIRRYPRQWIWMHSRWKKQPTRTAA</sequence>
<evidence type="ECO:0000256" key="5">
    <source>
        <dbReference type="ARBA" id="ARBA00023136"/>
    </source>
</evidence>
<evidence type="ECO:0000256" key="4">
    <source>
        <dbReference type="ARBA" id="ARBA00022679"/>
    </source>
</evidence>
<evidence type="ECO:0000256" key="2">
    <source>
        <dbReference type="ARBA" id="ARBA00022475"/>
    </source>
</evidence>